<feature type="transmembrane region" description="Helical" evidence="4">
    <location>
        <begin position="349"/>
        <end position="371"/>
    </location>
</feature>
<feature type="transmembrane region" description="Helical" evidence="4">
    <location>
        <begin position="92"/>
        <end position="112"/>
    </location>
</feature>
<sequence length="409" mass="42174">MGSADARAEQPMNAAAPVRWPAIAALTSVSALSQIGQFGIGFMVLPVWLAHHGLDAPRAGLFSASQWTGMLVGLLIAPWLVERIGAKRTVSLGLAATIVAFATMNALCWPLWLIPGLLTGLGVGLRWIANETWLYRLVPAESSGRVVGVHEALIASAGVLGPALAVWCAVDGRITFAAGAAFTFAAAVPLWLTTADDGRRAVETDRPVRTSRIGKGAPIGPLVSLGMVVVAAGGIGDGALYGLFPLFADAHGLDTTQTATLLTLFGVGGMALQFPVGWFADRAGLAATVIVCAALSTLAICGFALAAPASWLADASALLLGGTNSAYITLGMVAAACSDKAALTRNMRLVSLTFTTSSIVGPLIAGFAMKARGSDMLMWQLAIMSGALVTYTLGLREGRRQPDRSSSMG</sequence>
<keyword evidence="7" id="KW-1185">Reference proteome</keyword>
<gene>
    <name evidence="6" type="ORF">GNZ12_34320</name>
</gene>
<comment type="caution">
    <text evidence="6">The sequence shown here is derived from an EMBL/GenBank/DDBJ whole genome shotgun (WGS) entry which is preliminary data.</text>
</comment>
<evidence type="ECO:0000256" key="4">
    <source>
        <dbReference type="SAM" id="Phobius"/>
    </source>
</evidence>
<protein>
    <submittedName>
        <fullName evidence="6">MFS transporter</fullName>
    </submittedName>
</protein>
<feature type="transmembrane region" description="Helical" evidence="4">
    <location>
        <begin position="259"/>
        <end position="280"/>
    </location>
</feature>
<feature type="transmembrane region" description="Helical" evidence="4">
    <location>
        <begin position="174"/>
        <end position="192"/>
    </location>
</feature>
<feature type="transmembrane region" description="Helical" evidence="4">
    <location>
        <begin position="20"/>
        <end position="49"/>
    </location>
</feature>
<dbReference type="InterPro" id="IPR011701">
    <property type="entry name" value="MFS"/>
</dbReference>
<feature type="transmembrane region" description="Helical" evidence="4">
    <location>
        <begin position="317"/>
        <end position="337"/>
    </location>
</feature>
<evidence type="ECO:0000313" key="6">
    <source>
        <dbReference type="EMBL" id="NPT46314.1"/>
    </source>
</evidence>
<dbReference type="Gene3D" id="1.20.1250.20">
    <property type="entry name" value="MFS general substrate transporter like domains"/>
    <property type="match status" value="2"/>
</dbReference>
<keyword evidence="1 4" id="KW-0812">Transmembrane</keyword>
<evidence type="ECO:0000313" key="7">
    <source>
        <dbReference type="Proteomes" id="UP000652198"/>
    </source>
</evidence>
<keyword evidence="3 4" id="KW-0472">Membrane</keyword>
<proteinExistence type="predicted"/>
<evidence type="ECO:0000256" key="1">
    <source>
        <dbReference type="ARBA" id="ARBA00022692"/>
    </source>
</evidence>
<feature type="transmembrane region" description="Helical" evidence="4">
    <location>
        <begin position="287"/>
        <end position="311"/>
    </location>
</feature>
<dbReference type="Pfam" id="PF07690">
    <property type="entry name" value="MFS_1"/>
    <property type="match status" value="1"/>
</dbReference>
<name>A0ABX2BZP6_9BURK</name>
<dbReference type="EMBL" id="WOEY01000134">
    <property type="protein sequence ID" value="NPT46314.1"/>
    <property type="molecule type" value="Genomic_DNA"/>
</dbReference>
<evidence type="ECO:0000256" key="3">
    <source>
        <dbReference type="ARBA" id="ARBA00023136"/>
    </source>
</evidence>
<feature type="transmembrane region" description="Helical" evidence="4">
    <location>
        <begin position="61"/>
        <end position="80"/>
    </location>
</feature>
<dbReference type="PANTHER" id="PTHR23521:SF2">
    <property type="entry name" value="TRANSPORTER MFS SUPERFAMILY"/>
    <property type="match status" value="1"/>
</dbReference>
<evidence type="ECO:0000259" key="5">
    <source>
        <dbReference type="PROSITE" id="PS50850"/>
    </source>
</evidence>
<dbReference type="InterPro" id="IPR036259">
    <property type="entry name" value="MFS_trans_sf"/>
</dbReference>
<accession>A0ABX2BZP6</accession>
<reference evidence="6 7" key="1">
    <citation type="submission" date="2019-11" db="EMBL/GenBank/DDBJ databases">
        <title>Metabolism of dissolved organic matter in forest soils.</title>
        <authorList>
            <person name="Cyle K.T."/>
            <person name="Wilhelm R.C."/>
            <person name="Martinez C.E."/>
        </authorList>
    </citation>
    <scope>NUCLEOTIDE SEQUENCE [LARGE SCALE GENOMIC DNA]</scope>
    <source>
        <strain evidence="6 7">1N</strain>
    </source>
</reference>
<keyword evidence="2 4" id="KW-1133">Transmembrane helix</keyword>
<feature type="transmembrane region" description="Helical" evidence="4">
    <location>
        <begin position="222"/>
        <end position="247"/>
    </location>
</feature>
<evidence type="ECO:0000256" key="2">
    <source>
        <dbReference type="ARBA" id="ARBA00022989"/>
    </source>
</evidence>
<dbReference type="PANTHER" id="PTHR23521">
    <property type="entry name" value="TRANSPORTER MFS SUPERFAMILY"/>
    <property type="match status" value="1"/>
</dbReference>
<feature type="domain" description="Major facilitator superfamily (MFS) profile" evidence="5">
    <location>
        <begin position="222"/>
        <end position="409"/>
    </location>
</feature>
<organism evidence="6 7">
    <name type="scientific">Paraburkholderia solitsugae</name>
    <dbReference type="NCBI Taxonomy" id="2675748"/>
    <lineage>
        <taxon>Bacteria</taxon>
        <taxon>Pseudomonadati</taxon>
        <taxon>Pseudomonadota</taxon>
        <taxon>Betaproteobacteria</taxon>
        <taxon>Burkholderiales</taxon>
        <taxon>Burkholderiaceae</taxon>
        <taxon>Paraburkholderia</taxon>
    </lineage>
</organism>
<dbReference type="SUPFAM" id="SSF103473">
    <property type="entry name" value="MFS general substrate transporter"/>
    <property type="match status" value="1"/>
</dbReference>
<dbReference type="Proteomes" id="UP000652198">
    <property type="component" value="Unassembled WGS sequence"/>
</dbReference>
<feature type="transmembrane region" description="Helical" evidence="4">
    <location>
        <begin position="377"/>
        <end position="395"/>
    </location>
</feature>
<dbReference type="InterPro" id="IPR020846">
    <property type="entry name" value="MFS_dom"/>
</dbReference>
<dbReference type="PROSITE" id="PS50850">
    <property type="entry name" value="MFS"/>
    <property type="match status" value="1"/>
</dbReference>